<evidence type="ECO:0000256" key="4">
    <source>
        <dbReference type="ARBA" id="ARBA00022777"/>
    </source>
</evidence>
<dbReference type="EMBL" id="JBHRWW010000003">
    <property type="protein sequence ID" value="MFC3687986.1"/>
    <property type="molecule type" value="Genomic_DNA"/>
</dbReference>
<dbReference type="Pfam" id="PF00370">
    <property type="entry name" value="FGGY_N"/>
    <property type="match status" value="1"/>
</dbReference>
<accession>A0ABV7WDT5</accession>
<organism evidence="7 8">
    <name type="scientific">Aquipuribacter hungaricus</name>
    <dbReference type="NCBI Taxonomy" id="545624"/>
    <lineage>
        <taxon>Bacteria</taxon>
        <taxon>Bacillati</taxon>
        <taxon>Actinomycetota</taxon>
        <taxon>Actinomycetes</taxon>
        <taxon>Micrococcales</taxon>
        <taxon>Intrasporangiaceae</taxon>
        <taxon>Aquipuribacter</taxon>
    </lineage>
</organism>
<name>A0ABV7WDT5_9MICO</name>
<dbReference type="Pfam" id="PF02782">
    <property type="entry name" value="FGGY_C"/>
    <property type="match status" value="1"/>
</dbReference>
<dbReference type="RefSeq" id="WP_340293114.1">
    <property type="nucleotide sequence ID" value="NZ_JBBEOI010000096.1"/>
</dbReference>
<evidence type="ECO:0000259" key="5">
    <source>
        <dbReference type="Pfam" id="PF00370"/>
    </source>
</evidence>
<keyword evidence="3" id="KW-0808">Transferase</keyword>
<feature type="domain" description="Carbohydrate kinase FGGY N-terminal" evidence="5">
    <location>
        <begin position="21"/>
        <end position="255"/>
    </location>
</feature>
<dbReference type="InterPro" id="IPR000577">
    <property type="entry name" value="Carb_kinase_FGGY"/>
</dbReference>
<dbReference type="Proteomes" id="UP001595685">
    <property type="component" value="Unassembled WGS sequence"/>
</dbReference>
<evidence type="ECO:0000259" key="6">
    <source>
        <dbReference type="Pfam" id="PF02782"/>
    </source>
</evidence>
<keyword evidence="2" id="KW-0119">Carbohydrate metabolism</keyword>
<dbReference type="Gene3D" id="3.30.420.40">
    <property type="match status" value="2"/>
</dbReference>
<protein>
    <submittedName>
        <fullName evidence="7">FGGY family carbohydrate kinase</fullName>
    </submittedName>
</protein>
<sequence>MSAGEPAEGGRGSRATAPVGLGIDVGTTSVKVVALSAEGRVVATASSHHGIQETADGVQADPEAWWASLLRALRGLDADLATVGSVGLSGNMSSVVLVADDLSVVRPAILLADSRGQEQIDALDDDTVATIVEHTGNTPETVFSLATLLWLQAEEPASLAAAAAWLSAKDYLRARLTGRLATDVTDAYNSLLLHDGTWSVPLVRSLGLDPGLFPPVLASDERAGSVTAEAAAATGLQPGTPVATGAGDLAAAVAGAGGLRPGSLAVSLGTSATVLAAVDSARLPPAALGSLTVHPTATGGRFALGSLLTGGLALNWVRGLAGAGAIASVTPDPQDGPGVTFLPYLSGTGSPDFVGEARGTLLGLAPSTGGSQITAALLEAVAFDIAELVDLLGADRYDAVQVSGGGSNLAAWPQVLADVLDLPVATLDAPDLSAIGAAVLAWAVVGHSCRAVTPGAVVRPRGRFSETWRRRRAQHALLRRAVLDIYTTPPAWERTAPA</sequence>
<comment type="similarity">
    <text evidence="1">Belongs to the FGGY kinase family.</text>
</comment>
<dbReference type="InterPro" id="IPR043129">
    <property type="entry name" value="ATPase_NBD"/>
</dbReference>
<dbReference type="PANTHER" id="PTHR43095:SF5">
    <property type="entry name" value="XYLULOSE KINASE"/>
    <property type="match status" value="1"/>
</dbReference>
<proteinExistence type="inferred from homology"/>
<gene>
    <name evidence="7" type="ORF">ACFOLH_06485</name>
</gene>
<feature type="domain" description="Carbohydrate kinase FGGY C-terminal" evidence="6">
    <location>
        <begin position="264"/>
        <end position="441"/>
    </location>
</feature>
<evidence type="ECO:0000313" key="8">
    <source>
        <dbReference type="Proteomes" id="UP001595685"/>
    </source>
</evidence>
<keyword evidence="2" id="KW-0859">Xylose metabolism</keyword>
<evidence type="ECO:0000256" key="3">
    <source>
        <dbReference type="ARBA" id="ARBA00022679"/>
    </source>
</evidence>
<evidence type="ECO:0000313" key="7">
    <source>
        <dbReference type="EMBL" id="MFC3687986.1"/>
    </source>
</evidence>
<dbReference type="InterPro" id="IPR018484">
    <property type="entry name" value="FGGY_N"/>
</dbReference>
<dbReference type="InterPro" id="IPR018485">
    <property type="entry name" value="FGGY_C"/>
</dbReference>
<comment type="caution">
    <text evidence="7">The sequence shown here is derived from an EMBL/GenBank/DDBJ whole genome shotgun (WGS) entry which is preliminary data.</text>
</comment>
<dbReference type="InterPro" id="IPR050406">
    <property type="entry name" value="FGGY_Carb_Kinase"/>
</dbReference>
<dbReference type="PANTHER" id="PTHR43095">
    <property type="entry name" value="SUGAR KINASE"/>
    <property type="match status" value="1"/>
</dbReference>
<evidence type="ECO:0000256" key="1">
    <source>
        <dbReference type="ARBA" id="ARBA00009156"/>
    </source>
</evidence>
<keyword evidence="8" id="KW-1185">Reference proteome</keyword>
<dbReference type="SUPFAM" id="SSF53067">
    <property type="entry name" value="Actin-like ATPase domain"/>
    <property type="match status" value="2"/>
</dbReference>
<dbReference type="GO" id="GO:0016301">
    <property type="term" value="F:kinase activity"/>
    <property type="evidence" value="ECO:0007669"/>
    <property type="project" value="UniProtKB-KW"/>
</dbReference>
<dbReference type="PIRSF" id="PIRSF000538">
    <property type="entry name" value="GlpK"/>
    <property type="match status" value="1"/>
</dbReference>
<evidence type="ECO:0000256" key="2">
    <source>
        <dbReference type="ARBA" id="ARBA00022629"/>
    </source>
</evidence>
<keyword evidence="4 7" id="KW-0418">Kinase</keyword>
<reference evidence="8" key="1">
    <citation type="journal article" date="2019" name="Int. J. Syst. Evol. Microbiol.">
        <title>The Global Catalogue of Microorganisms (GCM) 10K type strain sequencing project: providing services to taxonomists for standard genome sequencing and annotation.</title>
        <authorList>
            <consortium name="The Broad Institute Genomics Platform"/>
            <consortium name="The Broad Institute Genome Sequencing Center for Infectious Disease"/>
            <person name="Wu L."/>
            <person name="Ma J."/>
        </authorList>
    </citation>
    <scope>NUCLEOTIDE SEQUENCE [LARGE SCALE GENOMIC DNA]</scope>
    <source>
        <strain evidence="8">NCAIM B.02333</strain>
    </source>
</reference>